<feature type="region of interest" description="Disordered" evidence="1">
    <location>
        <begin position="151"/>
        <end position="211"/>
    </location>
</feature>
<name>A0A5B6UXL6_9ROSI</name>
<dbReference type="Pfam" id="PF08284">
    <property type="entry name" value="RVP_2"/>
    <property type="match status" value="1"/>
</dbReference>
<keyword evidence="4" id="KW-1185">Reference proteome</keyword>
<proteinExistence type="predicted"/>
<evidence type="ECO:0000256" key="1">
    <source>
        <dbReference type="SAM" id="MobiDB-lite"/>
    </source>
</evidence>
<sequence length="292" mass="33370">MCRITSKRHCISLVEHLDICGTKRKSHTEFRKKYISQQFIDQKRKEFLELKQGRMSVTEYEREFVRLNGLNEDIRLLVEILEVKEFVVLVDGACKAKELGKEKRKANFEARDLRKRLMSKPYQSSSKKSWDSYNCSNASVGYSNRDCRKQYTSPKAPATSVSSIGSNARPSNTAARGRPPRNTGNVTSSKGGTNDSAVRSQAREPARAYSIRARENASSPDVITGTFSIYDTDFARIVLLMTRGYYFSANLMLLLFDEFDVILGMDWLTLYDAIVNCRRQTIELKCHNNEIL</sequence>
<dbReference type="OrthoDB" id="2272416at2759"/>
<feature type="compositionally biased region" description="Polar residues" evidence="1">
    <location>
        <begin position="159"/>
        <end position="174"/>
    </location>
</feature>
<protein>
    <submittedName>
        <fullName evidence="3">Gag-Pol polyprotein</fullName>
    </submittedName>
</protein>
<accession>A0A5B6UXL6</accession>
<dbReference type="InterPro" id="IPR021109">
    <property type="entry name" value="Peptidase_aspartic_dom_sf"/>
</dbReference>
<evidence type="ECO:0000313" key="3">
    <source>
        <dbReference type="EMBL" id="KAA3461867.1"/>
    </source>
</evidence>
<dbReference type="Proteomes" id="UP000325315">
    <property type="component" value="Unassembled WGS sequence"/>
</dbReference>
<gene>
    <name evidence="3" type="ORF">EPI10_028405</name>
</gene>
<dbReference type="AlphaFoldDB" id="A0A5B6UXL6"/>
<evidence type="ECO:0000313" key="4">
    <source>
        <dbReference type="Proteomes" id="UP000325315"/>
    </source>
</evidence>
<organism evidence="3 4">
    <name type="scientific">Gossypium australe</name>
    <dbReference type="NCBI Taxonomy" id="47621"/>
    <lineage>
        <taxon>Eukaryota</taxon>
        <taxon>Viridiplantae</taxon>
        <taxon>Streptophyta</taxon>
        <taxon>Embryophyta</taxon>
        <taxon>Tracheophyta</taxon>
        <taxon>Spermatophyta</taxon>
        <taxon>Magnoliopsida</taxon>
        <taxon>eudicotyledons</taxon>
        <taxon>Gunneridae</taxon>
        <taxon>Pentapetalae</taxon>
        <taxon>rosids</taxon>
        <taxon>malvids</taxon>
        <taxon>Malvales</taxon>
        <taxon>Malvaceae</taxon>
        <taxon>Malvoideae</taxon>
        <taxon>Gossypium</taxon>
    </lineage>
</organism>
<feature type="compositionally biased region" description="Polar residues" evidence="1">
    <location>
        <begin position="182"/>
        <end position="199"/>
    </location>
</feature>
<reference evidence="4" key="1">
    <citation type="journal article" date="2019" name="Plant Biotechnol. J.">
        <title>Genome sequencing of the Australian wild diploid species Gossypium australe highlights disease resistance and delayed gland morphogenesis.</title>
        <authorList>
            <person name="Cai Y."/>
            <person name="Cai X."/>
            <person name="Wang Q."/>
            <person name="Wang P."/>
            <person name="Zhang Y."/>
            <person name="Cai C."/>
            <person name="Xu Y."/>
            <person name="Wang K."/>
            <person name="Zhou Z."/>
            <person name="Wang C."/>
            <person name="Geng S."/>
            <person name="Li B."/>
            <person name="Dong Q."/>
            <person name="Hou Y."/>
            <person name="Wang H."/>
            <person name="Ai P."/>
            <person name="Liu Z."/>
            <person name="Yi F."/>
            <person name="Sun M."/>
            <person name="An G."/>
            <person name="Cheng J."/>
            <person name="Zhang Y."/>
            <person name="Shi Q."/>
            <person name="Xie Y."/>
            <person name="Shi X."/>
            <person name="Chang Y."/>
            <person name="Huang F."/>
            <person name="Chen Y."/>
            <person name="Hong S."/>
            <person name="Mi L."/>
            <person name="Sun Q."/>
            <person name="Zhang L."/>
            <person name="Zhou B."/>
            <person name="Peng R."/>
            <person name="Zhang X."/>
            <person name="Liu F."/>
        </authorList>
    </citation>
    <scope>NUCLEOTIDE SEQUENCE [LARGE SCALE GENOMIC DNA]</scope>
    <source>
        <strain evidence="4">cv. PA1801</strain>
    </source>
</reference>
<dbReference type="EMBL" id="SMMG02000009">
    <property type="protein sequence ID" value="KAA3461867.1"/>
    <property type="molecule type" value="Genomic_DNA"/>
</dbReference>
<dbReference type="Gene3D" id="2.40.70.10">
    <property type="entry name" value="Acid Proteases"/>
    <property type="match status" value="1"/>
</dbReference>
<evidence type="ECO:0000259" key="2">
    <source>
        <dbReference type="Pfam" id="PF03732"/>
    </source>
</evidence>
<feature type="domain" description="Retrotransposon gag" evidence="2">
    <location>
        <begin position="28"/>
        <end position="67"/>
    </location>
</feature>
<comment type="caution">
    <text evidence="3">The sequence shown here is derived from an EMBL/GenBank/DDBJ whole genome shotgun (WGS) entry which is preliminary data.</text>
</comment>
<dbReference type="InterPro" id="IPR005162">
    <property type="entry name" value="Retrotrans_gag_dom"/>
</dbReference>
<dbReference type="Pfam" id="PF03732">
    <property type="entry name" value="Retrotrans_gag"/>
    <property type="match status" value="1"/>
</dbReference>